<keyword evidence="1" id="KW-0472">Membrane</keyword>
<evidence type="ECO:0000313" key="3">
    <source>
        <dbReference type="Proteomes" id="UP000316331"/>
    </source>
</evidence>
<protein>
    <submittedName>
        <fullName evidence="2">Uncharacterized protein</fullName>
    </submittedName>
</protein>
<comment type="caution">
    <text evidence="2">The sequence shown here is derived from an EMBL/GenBank/DDBJ whole genome shotgun (WGS) entry which is preliminary data.</text>
</comment>
<feature type="transmembrane region" description="Helical" evidence="1">
    <location>
        <begin position="91"/>
        <end position="109"/>
    </location>
</feature>
<evidence type="ECO:0000313" key="2">
    <source>
        <dbReference type="EMBL" id="TQM32038.1"/>
    </source>
</evidence>
<proteinExistence type="predicted"/>
<feature type="transmembrane region" description="Helical" evidence="1">
    <location>
        <begin position="64"/>
        <end position="85"/>
    </location>
</feature>
<dbReference type="AlphaFoldDB" id="A0A543FDT7"/>
<gene>
    <name evidence="2" type="ORF">FB390_3708</name>
</gene>
<dbReference type="EMBL" id="VFPG01000001">
    <property type="protein sequence ID" value="TQM32038.1"/>
    <property type="molecule type" value="Genomic_DNA"/>
</dbReference>
<keyword evidence="1" id="KW-1133">Transmembrane helix</keyword>
<name>A0A543FDT7_9NOCA</name>
<reference evidence="2 3" key="1">
    <citation type="submission" date="2019-06" db="EMBL/GenBank/DDBJ databases">
        <title>Sequencing the genomes of 1000 actinobacteria strains.</title>
        <authorList>
            <person name="Klenk H.-P."/>
        </authorList>
    </citation>
    <scope>NUCLEOTIDE SEQUENCE [LARGE SCALE GENOMIC DNA]</scope>
    <source>
        <strain evidence="2 3">DSM 103495</strain>
    </source>
</reference>
<keyword evidence="1" id="KW-0812">Transmembrane</keyword>
<evidence type="ECO:0000256" key="1">
    <source>
        <dbReference type="SAM" id="Phobius"/>
    </source>
</evidence>
<dbReference type="Proteomes" id="UP000316331">
    <property type="component" value="Unassembled WGS sequence"/>
</dbReference>
<accession>A0A543FDT7</accession>
<sequence length="179" mass="19674">MQPLEVELGKVPKALPEGARVLVRKGRPVLVIGAAFDNHLRAEQDYILASAMLIMDYAMRRRLLFAYTVSLSVALPLGFISGGAIASGAPAWLAIPVPLVVWAVCYVAAHMARLRRFAYRVDRRMVEVMGQPLIGMMLDFDHRMRDSRPGLVGAALNFLTPHPSQRAQRLDAGPVATVM</sequence>
<keyword evidence="3" id="KW-1185">Reference proteome</keyword>
<organism evidence="2 3">
    <name type="scientific">Nocardia bhagyanarayanae</name>
    <dbReference type="NCBI Taxonomy" id="1215925"/>
    <lineage>
        <taxon>Bacteria</taxon>
        <taxon>Bacillati</taxon>
        <taxon>Actinomycetota</taxon>
        <taxon>Actinomycetes</taxon>
        <taxon>Mycobacteriales</taxon>
        <taxon>Nocardiaceae</taxon>
        <taxon>Nocardia</taxon>
    </lineage>
</organism>